<keyword evidence="6" id="KW-0057">Aromatic amino acid biosynthesis</keyword>
<dbReference type="PANTHER" id="PTHR21090">
    <property type="entry name" value="AROM/DEHYDROQUINATE SYNTHASE"/>
    <property type="match status" value="1"/>
</dbReference>
<comment type="similarity">
    <text evidence="2">Belongs to the EPSP synthase family.</text>
</comment>
<dbReference type="GO" id="GO:0008652">
    <property type="term" value="P:amino acid biosynthetic process"/>
    <property type="evidence" value="ECO:0007669"/>
    <property type="project" value="UniProtKB-KW"/>
</dbReference>
<dbReference type="GO" id="GO:0003866">
    <property type="term" value="F:3-phosphoshikimate 1-carboxyvinyltransferase activity"/>
    <property type="evidence" value="ECO:0007669"/>
    <property type="project" value="UniProtKB-EC"/>
</dbReference>
<dbReference type="CDD" id="cd01556">
    <property type="entry name" value="EPSP_synthase"/>
    <property type="match status" value="1"/>
</dbReference>
<dbReference type="HAMAP" id="MF_00210">
    <property type="entry name" value="EPSP_synth"/>
    <property type="match status" value="1"/>
</dbReference>
<dbReference type="InterPro" id="IPR001986">
    <property type="entry name" value="Enolpyruvate_Tfrase_dom"/>
</dbReference>
<dbReference type="PIRSF" id="PIRSF000505">
    <property type="entry name" value="EPSPS"/>
    <property type="match status" value="1"/>
</dbReference>
<evidence type="ECO:0000256" key="6">
    <source>
        <dbReference type="ARBA" id="ARBA00023141"/>
    </source>
</evidence>
<evidence type="ECO:0000259" key="8">
    <source>
        <dbReference type="Pfam" id="PF00275"/>
    </source>
</evidence>
<dbReference type="InterPro" id="IPR006264">
    <property type="entry name" value="EPSP_synthase"/>
</dbReference>
<evidence type="ECO:0000256" key="7">
    <source>
        <dbReference type="ARBA" id="ARBA00044633"/>
    </source>
</evidence>
<comment type="pathway">
    <text evidence="1">Metabolic intermediate biosynthesis; chorismate biosynthesis; chorismate from D-erythrose 4-phosphate and phosphoenolpyruvate: step 6/7.</text>
</comment>
<dbReference type="InterPro" id="IPR023193">
    <property type="entry name" value="EPSP_synthase_CS"/>
</dbReference>
<dbReference type="GO" id="GO:0009073">
    <property type="term" value="P:aromatic amino acid family biosynthetic process"/>
    <property type="evidence" value="ECO:0007669"/>
    <property type="project" value="UniProtKB-KW"/>
</dbReference>
<dbReference type="EC" id="2.5.1.19" evidence="3"/>
<evidence type="ECO:0000256" key="2">
    <source>
        <dbReference type="ARBA" id="ARBA00009948"/>
    </source>
</evidence>
<dbReference type="EMBL" id="CABL01000001">
    <property type="protein sequence ID" value="CBH73995.1"/>
    <property type="molecule type" value="Genomic_DNA"/>
</dbReference>
<keyword evidence="5 9" id="KW-0808">Transferase</keyword>
<accession>E6PC12</accession>
<dbReference type="PROSITE" id="PS00885">
    <property type="entry name" value="EPSP_SYNTHASE_2"/>
    <property type="match status" value="1"/>
</dbReference>
<evidence type="ECO:0000256" key="4">
    <source>
        <dbReference type="ARBA" id="ARBA00022605"/>
    </source>
</evidence>
<keyword evidence="4" id="KW-0028">Amino-acid biosynthesis</keyword>
<proteinExistence type="inferred from homology"/>
<evidence type="ECO:0000313" key="9">
    <source>
        <dbReference type="EMBL" id="CBH73995.1"/>
    </source>
</evidence>
<sequence length="425" mass="44764">MILRAARFEPRSLRGELTLPGDKSISHRALILAAASEEPTRIRHLNPGRDVHATAEALRAIGAEISDAADARSVRGGALHAPIGEIDAMNSGSTVRMMLGLCAGAGLRARFIGDASLSRRPMEPVAAHLRALGARIVTTEGKLPISIDGATEERSAHLILVQPSAQIKSALLFSALFSGRALKISGDRATRDHSERLLHAMGAGISWNGREIDLFRPSVRGGGEIEIPGDFSAAAFFVVGATLAPGSALTIRDVNLNPTRTGLLDVLDAMGARIERRNLREWSGEPVGDLFVEHAPLHATSVDAQSALRAIDELPLLAIAAAFANGRSTISGVRDLRSKESDRLAAIHRLLAAVGITAEDLPNGIAIEGGSPAASGVPVETHEDHRIQMAAAMLGSAAGPVEVDSIDAVDVSFPDFFERLERASA</sequence>
<dbReference type="Pfam" id="PF00275">
    <property type="entry name" value="EPSP_synthase"/>
    <property type="match status" value="1"/>
</dbReference>
<dbReference type="SUPFAM" id="SSF55205">
    <property type="entry name" value="EPT/RTPC-like"/>
    <property type="match status" value="1"/>
</dbReference>
<dbReference type="PANTHER" id="PTHR21090:SF5">
    <property type="entry name" value="PENTAFUNCTIONAL AROM POLYPEPTIDE"/>
    <property type="match status" value="1"/>
</dbReference>
<dbReference type="Gene3D" id="3.65.10.10">
    <property type="entry name" value="Enolpyruvate transferase domain"/>
    <property type="match status" value="2"/>
</dbReference>
<organism evidence="9">
    <name type="scientific">mine drainage metagenome</name>
    <dbReference type="NCBI Taxonomy" id="410659"/>
    <lineage>
        <taxon>unclassified sequences</taxon>
        <taxon>metagenomes</taxon>
        <taxon>ecological metagenomes</taxon>
    </lineage>
</organism>
<gene>
    <name evidence="9" type="primary">aroA</name>
    <name evidence="9" type="ORF">CARN1_1882</name>
</gene>
<dbReference type="GO" id="GO:0009423">
    <property type="term" value="P:chorismate biosynthetic process"/>
    <property type="evidence" value="ECO:0007669"/>
    <property type="project" value="UniProtKB-UniPathway"/>
</dbReference>
<protein>
    <recommendedName>
        <fullName evidence="3">3-phosphoshikimate 1-carboxyvinyltransferase</fullName>
        <ecNumber evidence="3">2.5.1.19</ecNumber>
    </recommendedName>
</protein>
<dbReference type="InterPro" id="IPR036968">
    <property type="entry name" value="Enolpyruvate_Tfrase_sf"/>
</dbReference>
<dbReference type="UniPathway" id="UPA00053">
    <property type="reaction ID" value="UER00089"/>
</dbReference>
<dbReference type="NCBIfam" id="TIGR01356">
    <property type="entry name" value="aroA"/>
    <property type="match status" value="1"/>
</dbReference>
<reference evidence="9" key="1">
    <citation type="submission" date="2009-10" db="EMBL/GenBank/DDBJ databases">
        <title>Diversity of trophic interactions inside an arsenic-rich microbial ecosystem.</title>
        <authorList>
            <person name="Bertin P.N."/>
            <person name="Heinrich-Salmeron A."/>
            <person name="Pelletier E."/>
            <person name="Goulhen-Chollet F."/>
            <person name="Arsene-Ploetze F."/>
            <person name="Gallien S."/>
            <person name="Calteau A."/>
            <person name="Vallenet D."/>
            <person name="Casiot C."/>
            <person name="Chane-Woon-Ming B."/>
            <person name="Giloteaux L."/>
            <person name="Barakat M."/>
            <person name="Bonnefoy V."/>
            <person name="Bruneel O."/>
            <person name="Chandler M."/>
            <person name="Cleiss J."/>
            <person name="Duran R."/>
            <person name="Elbaz-Poulichet F."/>
            <person name="Fonknechten N."/>
            <person name="Lauga B."/>
            <person name="Mornico D."/>
            <person name="Ortet P."/>
            <person name="Schaeffer C."/>
            <person name="Siguier P."/>
            <person name="Alexander Thil Smith A."/>
            <person name="Van Dorsselaer A."/>
            <person name="Weissenbach J."/>
            <person name="Medigue C."/>
            <person name="Le Paslier D."/>
        </authorList>
    </citation>
    <scope>NUCLEOTIDE SEQUENCE</scope>
</reference>
<dbReference type="AlphaFoldDB" id="E6PC12"/>
<evidence type="ECO:0000256" key="1">
    <source>
        <dbReference type="ARBA" id="ARBA00004811"/>
    </source>
</evidence>
<comment type="caution">
    <text evidence="9">The sequence shown here is derived from an EMBL/GenBank/DDBJ whole genome shotgun (WGS) entry which is preliminary data.</text>
</comment>
<evidence type="ECO:0000256" key="5">
    <source>
        <dbReference type="ARBA" id="ARBA00022679"/>
    </source>
</evidence>
<comment type="catalytic activity">
    <reaction evidence="7">
        <text>3-phosphoshikimate + phosphoenolpyruvate = 5-O-(1-carboxyvinyl)-3-phosphoshikimate + phosphate</text>
        <dbReference type="Rhea" id="RHEA:21256"/>
        <dbReference type="ChEBI" id="CHEBI:43474"/>
        <dbReference type="ChEBI" id="CHEBI:57701"/>
        <dbReference type="ChEBI" id="CHEBI:58702"/>
        <dbReference type="ChEBI" id="CHEBI:145989"/>
        <dbReference type="EC" id="2.5.1.19"/>
    </reaction>
    <physiologicalReaction direction="left-to-right" evidence="7">
        <dbReference type="Rhea" id="RHEA:21257"/>
    </physiologicalReaction>
</comment>
<name>E6PC12_9ZZZZ</name>
<feature type="domain" description="Enolpyruvate transferase" evidence="8">
    <location>
        <begin position="11"/>
        <end position="420"/>
    </location>
</feature>
<evidence type="ECO:0000256" key="3">
    <source>
        <dbReference type="ARBA" id="ARBA00012450"/>
    </source>
</evidence>
<dbReference type="InterPro" id="IPR013792">
    <property type="entry name" value="RNA3'P_cycl/enolpyr_Trfase_a/b"/>
</dbReference>